<protein>
    <recommendedName>
        <fullName evidence="4">GIY-YIG domain-containing protein</fullName>
    </recommendedName>
</protein>
<keyword evidence="1" id="KW-0472">Membrane</keyword>
<feature type="transmembrane region" description="Helical" evidence="1">
    <location>
        <begin position="297"/>
        <end position="315"/>
    </location>
</feature>
<evidence type="ECO:0000313" key="3">
    <source>
        <dbReference type="Proteomes" id="UP000756921"/>
    </source>
</evidence>
<proteinExistence type="predicted"/>
<gene>
    <name evidence="2" type="ORF">PMIN01_00518</name>
</gene>
<evidence type="ECO:0000313" key="2">
    <source>
        <dbReference type="EMBL" id="KAF9740979.1"/>
    </source>
</evidence>
<keyword evidence="1" id="KW-1133">Transmembrane helix</keyword>
<comment type="caution">
    <text evidence="2">The sequence shown here is derived from an EMBL/GenBank/DDBJ whole genome shotgun (WGS) entry which is preliminary data.</text>
</comment>
<keyword evidence="3" id="KW-1185">Reference proteome</keyword>
<organism evidence="2 3">
    <name type="scientific">Paraphaeosphaeria minitans</name>
    <dbReference type="NCBI Taxonomy" id="565426"/>
    <lineage>
        <taxon>Eukaryota</taxon>
        <taxon>Fungi</taxon>
        <taxon>Dikarya</taxon>
        <taxon>Ascomycota</taxon>
        <taxon>Pezizomycotina</taxon>
        <taxon>Dothideomycetes</taxon>
        <taxon>Pleosporomycetidae</taxon>
        <taxon>Pleosporales</taxon>
        <taxon>Massarineae</taxon>
        <taxon>Didymosphaeriaceae</taxon>
        <taxon>Paraphaeosphaeria</taxon>
    </lineage>
</organism>
<evidence type="ECO:0000256" key="1">
    <source>
        <dbReference type="SAM" id="Phobius"/>
    </source>
</evidence>
<keyword evidence="1" id="KW-0812">Transmembrane</keyword>
<evidence type="ECO:0008006" key="4">
    <source>
        <dbReference type="Google" id="ProtNLM"/>
    </source>
</evidence>
<accession>A0A9P6KWH6</accession>
<dbReference type="OrthoDB" id="5412936at2759"/>
<dbReference type="Proteomes" id="UP000756921">
    <property type="component" value="Unassembled WGS sequence"/>
</dbReference>
<dbReference type="EMBL" id="WJXW01000001">
    <property type="protein sequence ID" value="KAF9740979.1"/>
    <property type="molecule type" value="Genomic_DNA"/>
</dbReference>
<sequence length="321" mass="36704">MVTAEANVFGNTSHIHEAVPEMVSAPGLSSSSAQQEAQHILEHLLTKLQDPQSKYYARYAKWILRHPNLVPFSMDCVRPQVWHALEKGLDYKTIKAVAGDFAWQARGIYFDAVLGAPSDPHTRTRTRLYIGQSTNLRLRIAQHSKFRYRRDNPSLHYHALHKSEDNAYGTLVVLPGKEMGGMRLPGMDNEGLLLDVLEMWMCLVFRCLQGETLEAWVPRDVEGQGELGGLNVWAPVERYDRGREMVDLRASGDWLVAEWGELKRGEWKERVMKELDLEERKEEKDVKPLRVETTAPWVYAIGGAIGGAVMMWIVWRRVRGR</sequence>
<reference evidence="2" key="1">
    <citation type="journal article" date="2020" name="Mol. Plant Microbe Interact.">
        <title>Genome Sequence of the Biocontrol Agent Coniothyrium minitans strain Conio (IMI 134523).</title>
        <authorList>
            <person name="Patel D."/>
            <person name="Shittu T.A."/>
            <person name="Baroncelli R."/>
            <person name="Muthumeenakshi S."/>
            <person name="Osborne T.H."/>
            <person name="Janganan T.K."/>
            <person name="Sreenivasaprasad S."/>
        </authorList>
    </citation>
    <scope>NUCLEOTIDE SEQUENCE</scope>
    <source>
        <strain evidence="2">Conio</strain>
    </source>
</reference>
<name>A0A9P6KWH6_9PLEO</name>
<dbReference type="AlphaFoldDB" id="A0A9P6KWH6"/>